<evidence type="ECO:0000259" key="1">
    <source>
        <dbReference type="Pfam" id="PF01695"/>
    </source>
</evidence>
<name>A0A645DG77_9ZZZZ</name>
<dbReference type="GO" id="GO:0005524">
    <property type="term" value="F:ATP binding"/>
    <property type="evidence" value="ECO:0007669"/>
    <property type="project" value="InterPro"/>
</dbReference>
<sequence length="182" mass="20378">MNARETFSNFSTEIFPSTEQKKRTVNAKLLCEQFASSLPAPEKPSILLFGMPGLGKSFLGNAIAYEALSRGIDAERVTAYAFIQTVLQDIREQTQRAARYQNVPLLVLDDLGSEPVIPNVSFEWLFAVINERTLAGLATVCSTNLTLSQLQTRYDDRFMSRLCDKNTTLVLHLTGENLRTVR</sequence>
<feature type="domain" description="IstB-like ATP-binding" evidence="1">
    <location>
        <begin position="42"/>
        <end position="160"/>
    </location>
</feature>
<dbReference type="InterPro" id="IPR002611">
    <property type="entry name" value="IstB_ATP-bd"/>
</dbReference>
<dbReference type="Pfam" id="PF01695">
    <property type="entry name" value="IstB_IS21"/>
    <property type="match status" value="1"/>
</dbReference>
<dbReference type="InterPro" id="IPR027417">
    <property type="entry name" value="P-loop_NTPase"/>
</dbReference>
<comment type="caution">
    <text evidence="2">The sequence shown here is derived from an EMBL/GenBank/DDBJ whole genome shotgun (WGS) entry which is preliminary data.</text>
</comment>
<dbReference type="AlphaFoldDB" id="A0A645DG77"/>
<dbReference type="PANTHER" id="PTHR30050:SF4">
    <property type="entry name" value="ATP-BINDING PROTEIN RV3427C IN INSERTION SEQUENCE-RELATED"/>
    <property type="match status" value="1"/>
</dbReference>
<organism evidence="2">
    <name type="scientific">bioreactor metagenome</name>
    <dbReference type="NCBI Taxonomy" id="1076179"/>
    <lineage>
        <taxon>unclassified sequences</taxon>
        <taxon>metagenomes</taxon>
        <taxon>ecological metagenomes</taxon>
    </lineage>
</organism>
<gene>
    <name evidence="2" type="ORF">SDC9_135326</name>
</gene>
<dbReference type="GO" id="GO:0006260">
    <property type="term" value="P:DNA replication"/>
    <property type="evidence" value="ECO:0007669"/>
    <property type="project" value="TreeGrafter"/>
</dbReference>
<dbReference type="EMBL" id="VSSQ01035883">
    <property type="protein sequence ID" value="MPM88225.1"/>
    <property type="molecule type" value="Genomic_DNA"/>
</dbReference>
<dbReference type="SUPFAM" id="SSF52540">
    <property type="entry name" value="P-loop containing nucleoside triphosphate hydrolases"/>
    <property type="match status" value="1"/>
</dbReference>
<proteinExistence type="predicted"/>
<reference evidence="2" key="1">
    <citation type="submission" date="2019-08" db="EMBL/GenBank/DDBJ databases">
        <authorList>
            <person name="Kucharzyk K."/>
            <person name="Murdoch R.W."/>
            <person name="Higgins S."/>
            <person name="Loffler F."/>
        </authorList>
    </citation>
    <scope>NUCLEOTIDE SEQUENCE</scope>
</reference>
<evidence type="ECO:0000313" key="2">
    <source>
        <dbReference type="EMBL" id="MPM88225.1"/>
    </source>
</evidence>
<dbReference type="Gene3D" id="3.40.50.300">
    <property type="entry name" value="P-loop containing nucleotide triphosphate hydrolases"/>
    <property type="match status" value="1"/>
</dbReference>
<protein>
    <recommendedName>
        <fullName evidence="1">IstB-like ATP-binding domain-containing protein</fullName>
    </recommendedName>
</protein>
<dbReference type="CDD" id="cd00009">
    <property type="entry name" value="AAA"/>
    <property type="match status" value="1"/>
</dbReference>
<dbReference type="PANTHER" id="PTHR30050">
    <property type="entry name" value="CHROMOSOMAL REPLICATION INITIATOR PROTEIN DNAA"/>
    <property type="match status" value="1"/>
</dbReference>
<accession>A0A645DG77</accession>